<dbReference type="SMART" id="SM01057">
    <property type="entry name" value="Carb_anhydrase"/>
    <property type="match status" value="1"/>
</dbReference>
<sequence length="238" mass="27429">MKSTASNLILPWDYHNNGPERWATLTDDFKKAGAEPLQSPIALGKSELTSGALPDSLTFHYQATIFEKSLQTYTLHLLPTHQENTIVWQDVTYNLEDIHFHIPSEHTLDDKASEIEFHFVHRNQQDELLVIGCLYNQSETIAGLFDTGLSEEQHWYESADNISFDPRMLLPVSPSFYYYHGSLTTPPTVSGVKWLVMDDIYHIQPHLFLQLKDFLQSTHNNRPLQPAFHRMVCHCPNH</sequence>
<dbReference type="EC" id="4.2.1.1" evidence="2"/>
<organism evidence="8 9">
    <name type="scientific">Vagococcus lutrae</name>
    <dbReference type="NCBI Taxonomy" id="81947"/>
    <lineage>
        <taxon>Bacteria</taxon>
        <taxon>Bacillati</taxon>
        <taxon>Bacillota</taxon>
        <taxon>Bacilli</taxon>
        <taxon>Lactobacillales</taxon>
        <taxon>Enterococcaceae</taxon>
        <taxon>Vagococcus</taxon>
    </lineage>
</organism>
<feature type="domain" description="Alpha-carbonic anhydrase" evidence="7">
    <location>
        <begin position="10"/>
        <end position="236"/>
    </location>
</feature>
<evidence type="ECO:0000313" key="9">
    <source>
        <dbReference type="Proteomes" id="UP001179600"/>
    </source>
</evidence>
<dbReference type="GO" id="GO:0008270">
    <property type="term" value="F:zinc ion binding"/>
    <property type="evidence" value="ECO:0007669"/>
    <property type="project" value="InterPro"/>
</dbReference>
<dbReference type="AlphaFoldDB" id="A0AAE9XH07"/>
<dbReference type="InterPro" id="IPR036398">
    <property type="entry name" value="CA_dom_sf"/>
</dbReference>
<comment type="catalytic activity">
    <reaction evidence="6">
        <text>hydrogencarbonate + H(+) = CO2 + H2O</text>
        <dbReference type="Rhea" id="RHEA:10748"/>
        <dbReference type="ChEBI" id="CHEBI:15377"/>
        <dbReference type="ChEBI" id="CHEBI:15378"/>
        <dbReference type="ChEBI" id="CHEBI:16526"/>
        <dbReference type="ChEBI" id="CHEBI:17544"/>
        <dbReference type="EC" id="4.2.1.1"/>
    </reaction>
</comment>
<evidence type="ECO:0000256" key="2">
    <source>
        <dbReference type="ARBA" id="ARBA00012925"/>
    </source>
</evidence>
<dbReference type="CDD" id="cd03124">
    <property type="entry name" value="alpha_CA_prokaryotic_like"/>
    <property type="match status" value="1"/>
</dbReference>
<dbReference type="PROSITE" id="PS51144">
    <property type="entry name" value="ALPHA_CA_2"/>
    <property type="match status" value="1"/>
</dbReference>
<keyword evidence="4" id="KW-0862">Zinc</keyword>
<evidence type="ECO:0000313" key="8">
    <source>
        <dbReference type="EMBL" id="WCG22166.1"/>
    </source>
</evidence>
<dbReference type="RefSeq" id="WP_272163130.1">
    <property type="nucleotide sequence ID" value="NZ_CP116507.1"/>
</dbReference>
<dbReference type="EMBL" id="CP116507">
    <property type="protein sequence ID" value="WCG22166.1"/>
    <property type="molecule type" value="Genomic_DNA"/>
</dbReference>
<protein>
    <recommendedName>
        <fullName evidence="2">carbonic anhydrase</fullName>
        <ecNumber evidence="2">4.2.1.1</ecNumber>
    </recommendedName>
</protein>
<evidence type="ECO:0000256" key="5">
    <source>
        <dbReference type="ARBA" id="ARBA00023239"/>
    </source>
</evidence>
<evidence type="ECO:0000256" key="1">
    <source>
        <dbReference type="ARBA" id="ARBA00010718"/>
    </source>
</evidence>
<dbReference type="PANTHER" id="PTHR18952">
    <property type="entry name" value="CARBONIC ANHYDRASE"/>
    <property type="match status" value="1"/>
</dbReference>
<accession>A0AAE9XH07</accession>
<evidence type="ECO:0000256" key="3">
    <source>
        <dbReference type="ARBA" id="ARBA00022723"/>
    </source>
</evidence>
<proteinExistence type="inferred from homology"/>
<dbReference type="InterPro" id="IPR041891">
    <property type="entry name" value="Alpha_CA_prokaryot-like"/>
</dbReference>
<gene>
    <name evidence="8" type="ORF">PML95_07120</name>
</gene>
<evidence type="ECO:0000256" key="6">
    <source>
        <dbReference type="ARBA" id="ARBA00048348"/>
    </source>
</evidence>
<dbReference type="SUPFAM" id="SSF51069">
    <property type="entry name" value="Carbonic anhydrase"/>
    <property type="match status" value="1"/>
</dbReference>
<dbReference type="InterPro" id="IPR023561">
    <property type="entry name" value="Carbonic_anhydrase_a-class"/>
</dbReference>
<evidence type="ECO:0000256" key="4">
    <source>
        <dbReference type="ARBA" id="ARBA00022833"/>
    </source>
</evidence>
<keyword evidence="5" id="KW-0456">Lyase</keyword>
<dbReference type="Gene3D" id="3.10.200.10">
    <property type="entry name" value="Alpha carbonic anhydrase"/>
    <property type="match status" value="1"/>
</dbReference>
<evidence type="ECO:0000259" key="7">
    <source>
        <dbReference type="PROSITE" id="PS51144"/>
    </source>
</evidence>
<comment type="similarity">
    <text evidence="1">Belongs to the alpha-carbonic anhydrase family.</text>
</comment>
<name>A0AAE9XH07_9ENTE</name>
<dbReference type="Pfam" id="PF00194">
    <property type="entry name" value="Carb_anhydrase"/>
    <property type="match status" value="1"/>
</dbReference>
<dbReference type="InterPro" id="IPR001148">
    <property type="entry name" value="CA_dom"/>
</dbReference>
<dbReference type="GO" id="GO:0004089">
    <property type="term" value="F:carbonate dehydratase activity"/>
    <property type="evidence" value="ECO:0007669"/>
    <property type="project" value="UniProtKB-EC"/>
</dbReference>
<dbReference type="Proteomes" id="UP001179600">
    <property type="component" value="Chromosome"/>
</dbReference>
<reference evidence="8" key="1">
    <citation type="submission" date="2023-01" db="EMBL/GenBank/DDBJ databases">
        <title>Oxazolidinone resistance genes in florfenicol resistant enterococci from beef cattle and veal calves at slaughter.</title>
        <authorList>
            <person name="Biggel M."/>
        </authorList>
    </citation>
    <scope>NUCLEOTIDE SEQUENCE</scope>
    <source>
        <strain evidence="8">K204-1</strain>
    </source>
</reference>
<dbReference type="PANTHER" id="PTHR18952:SF265">
    <property type="entry name" value="CARBONIC ANHYDRASE"/>
    <property type="match status" value="1"/>
</dbReference>
<keyword evidence="3" id="KW-0479">Metal-binding</keyword>